<organism evidence="1">
    <name type="scientific">Ajellomyces dermatitidis (strain ATCC 18188 / CBS 674.68)</name>
    <name type="common">Blastomyces dermatitidis</name>
    <dbReference type="NCBI Taxonomy" id="653446"/>
    <lineage>
        <taxon>Eukaryota</taxon>
        <taxon>Fungi</taxon>
        <taxon>Dikarya</taxon>
        <taxon>Ascomycota</taxon>
        <taxon>Pezizomycotina</taxon>
        <taxon>Eurotiomycetes</taxon>
        <taxon>Eurotiomycetidae</taxon>
        <taxon>Onygenales</taxon>
        <taxon>Ajellomycetaceae</taxon>
        <taxon>Blastomyces</taxon>
    </lineage>
</organism>
<protein>
    <submittedName>
        <fullName evidence="1">Uncharacterized protein</fullName>
    </submittedName>
</protein>
<dbReference type="AlphaFoldDB" id="A0A0J9ERU4"/>
<gene>
    <name evidence="1" type="ORF">BDDG_13211</name>
</gene>
<evidence type="ECO:0000313" key="1">
    <source>
        <dbReference type="EMBL" id="KMW69028.1"/>
    </source>
</evidence>
<name>A0A0J9ERU4_AJEDA</name>
<sequence>MLPPKLPPPPPPPASLAAAAVERRALQWDVVPSAGRFDTVRSFPLPPPAAVATPPPPSTNTVAYDPVWSFGEDLGESLVLTFSLAICLRMECGAEEAPYCKVIAKG</sequence>
<proteinExistence type="predicted"/>
<dbReference type="Proteomes" id="UP000007802">
    <property type="component" value="Unassembled WGS sequence"/>
</dbReference>
<accession>A0A0J9ERU4</accession>
<reference evidence="1" key="1">
    <citation type="submission" date="2010-03" db="EMBL/GenBank/DDBJ databases">
        <title>Annotation of Blastomyces dermatitidis strain ATCC 18188.</title>
        <authorList>
            <consortium name="The Broad Institute Genome Sequencing Platform"/>
            <consortium name="Broad Institute Genome Sequencing Center for Infectious Disease."/>
            <person name="Cuomo C."/>
            <person name="Klein B."/>
            <person name="Sullivan T."/>
            <person name="Heitman J."/>
            <person name="Young S."/>
            <person name="Zeng Q."/>
            <person name="Gargeya S."/>
            <person name="Alvarado L."/>
            <person name="Berlin A.M."/>
            <person name="Chapman S.B."/>
            <person name="Chen Z."/>
            <person name="Freedman E."/>
            <person name="Gellesch M."/>
            <person name="Goldberg J."/>
            <person name="Griggs A."/>
            <person name="Gujja S."/>
            <person name="Heilman E."/>
            <person name="Heiman D."/>
            <person name="Howarth C."/>
            <person name="Mehta T."/>
            <person name="Neiman D."/>
            <person name="Pearson M."/>
            <person name="Roberts A."/>
            <person name="Saif S."/>
            <person name="Shea T."/>
            <person name="Shenoy N."/>
            <person name="Sisk P."/>
            <person name="Stolte C."/>
            <person name="Sykes S."/>
            <person name="White J."/>
            <person name="Yandava C."/>
            <person name="Haas B."/>
            <person name="Nusbaum C."/>
            <person name="Birren B."/>
        </authorList>
    </citation>
    <scope>NUCLEOTIDE SEQUENCE</scope>
    <source>
        <strain evidence="1">ATCC 18188</strain>
    </source>
</reference>
<dbReference type="EMBL" id="GG749552">
    <property type="protein sequence ID" value="KMW69028.1"/>
    <property type="molecule type" value="Genomic_DNA"/>
</dbReference>